<dbReference type="EMBL" id="JASCZI010090701">
    <property type="protein sequence ID" value="MED6145214.1"/>
    <property type="molecule type" value="Genomic_DNA"/>
</dbReference>
<dbReference type="SFLD" id="SFLDS00019">
    <property type="entry name" value="Glutathione_Transferase_(cytos"/>
    <property type="match status" value="1"/>
</dbReference>
<protein>
    <recommendedName>
        <fullName evidence="2">glutathione transferase</fullName>
        <ecNumber evidence="2">2.5.1.18</ecNumber>
    </recommendedName>
</protein>
<dbReference type="Gene3D" id="3.40.30.10">
    <property type="entry name" value="Glutaredoxin"/>
    <property type="match status" value="1"/>
</dbReference>
<feature type="domain" description="GST C-terminal" evidence="5">
    <location>
        <begin position="91"/>
        <end position="215"/>
    </location>
</feature>
<dbReference type="Pfam" id="PF13409">
    <property type="entry name" value="GST_N_2"/>
    <property type="match status" value="1"/>
</dbReference>
<dbReference type="SUPFAM" id="SSF47616">
    <property type="entry name" value="GST C-terminal domain-like"/>
    <property type="match status" value="1"/>
</dbReference>
<dbReference type="PROSITE" id="PS50405">
    <property type="entry name" value="GST_CTER"/>
    <property type="match status" value="1"/>
</dbReference>
<dbReference type="NCBIfam" id="TIGR01262">
    <property type="entry name" value="maiA"/>
    <property type="match status" value="1"/>
</dbReference>
<dbReference type="SFLD" id="SFLDG00358">
    <property type="entry name" value="Main_(cytGST)"/>
    <property type="match status" value="1"/>
</dbReference>
<dbReference type="EC" id="2.5.1.18" evidence="2"/>
<comment type="catalytic activity">
    <reaction evidence="3">
        <text>RX + glutathione = an S-substituted glutathione + a halide anion + H(+)</text>
        <dbReference type="Rhea" id="RHEA:16437"/>
        <dbReference type="ChEBI" id="CHEBI:15378"/>
        <dbReference type="ChEBI" id="CHEBI:16042"/>
        <dbReference type="ChEBI" id="CHEBI:17792"/>
        <dbReference type="ChEBI" id="CHEBI:57925"/>
        <dbReference type="ChEBI" id="CHEBI:90779"/>
        <dbReference type="EC" id="2.5.1.18"/>
    </reaction>
</comment>
<evidence type="ECO:0000313" key="7">
    <source>
        <dbReference type="Proteomes" id="UP001341840"/>
    </source>
</evidence>
<evidence type="ECO:0000256" key="2">
    <source>
        <dbReference type="ARBA" id="ARBA00012452"/>
    </source>
</evidence>
<evidence type="ECO:0000256" key="1">
    <source>
        <dbReference type="ARBA" id="ARBA00010007"/>
    </source>
</evidence>
<dbReference type="InterPro" id="IPR005955">
    <property type="entry name" value="GST_Zeta"/>
</dbReference>
<comment type="caution">
    <text evidence="6">The sequence shown here is derived from an EMBL/GenBank/DDBJ whole genome shotgun (WGS) entry which is preliminary data.</text>
</comment>
<dbReference type="Gene3D" id="1.20.1050.10">
    <property type="match status" value="1"/>
</dbReference>
<dbReference type="InterPro" id="IPR034333">
    <property type="entry name" value="GST_Zeta_N"/>
</dbReference>
<evidence type="ECO:0000313" key="6">
    <source>
        <dbReference type="EMBL" id="MED6145214.1"/>
    </source>
</evidence>
<evidence type="ECO:0000259" key="4">
    <source>
        <dbReference type="PROSITE" id="PS50404"/>
    </source>
</evidence>
<reference evidence="6 7" key="1">
    <citation type="journal article" date="2023" name="Plants (Basel)">
        <title>Bridging the Gap: Combining Genomics and Transcriptomics Approaches to Understand Stylosanthes scabra, an Orphan Legume from the Brazilian Caatinga.</title>
        <authorList>
            <person name="Ferreira-Neto J.R.C."/>
            <person name="da Silva M.D."/>
            <person name="Binneck E."/>
            <person name="de Melo N.F."/>
            <person name="da Silva R.H."/>
            <person name="de Melo A.L.T.M."/>
            <person name="Pandolfi V."/>
            <person name="Bustamante F.O."/>
            <person name="Brasileiro-Vidal A.C."/>
            <person name="Benko-Iseppon A.M."/>
        </authorList>
    </citation>
    <scope>NUCLEOTIDE SEQUENCE [LARGE SCALE GENOMIC DNA]</scope>
    <source>
        <tissue evidence="6">Leaves</tissue>
    </source>
</reference>
<dbReference type="InterPro" id="IPR036249">
    <property type="entry name" value="Thioredoxin-like_sf"/>
</dbReference>
<dbReference type="InterPro" id="IPR036282">
    <property type="entry name" value="Glutathione-S-Trfase_C_sf"/>
</dbReference>
<keyword evidence="7" id="KW-1185">Reference proteome</keyword>
<comment type="similarity">
    <text evidence="1">Belongs to the GST superfamily. Zeta family.</text>
</comment>
<evidence type="ECO:0000256" key="3">
    <source>
        <dbReference type="ARBA" id="ARBA00047960"/>
    </source>
</evidence>
<dbReference type="PANTHER" id="PTHR42673">
    <property type="entry name" value="MALEYLACETOACETATE ISOMERASE"/>
    <property type="match status" value="1"/>
</dbReference>
<dbReference type="PROSITE" id="PS50404">
    <property type="entry name" value="GST_NTER"/>
    <property type="match status" value="1"/>
</dbReference>
<organism evidence="6 7">
    <name type="scientific">Stylosanthes scabra</name>
    <dbReference type="NCBI Taxonomy" id="79078"/>
    <lineage>
        <taxon>Eukaryota</taxon>
        <taxon>Viridiplantae</taxon>
        <taxon>Streptophyta</taxon>
        <taxon>Embryophyta</taxon>
        <taxon>Tracheophyta</taxon>
        <taxon>Spermatophyta</taxon>
        <taxon>Magnoliopsida</taxon>
        <taxon>eudicotyledons</taxon>
        <taxon>Gunneridae</taxon>
        <taxon>Pentapetalae</taxon>
        <taxon>rosids</taxon>
        <taxon>fabids</taxon>
        <taxon>Fabales</taxon>
        <taxon>Fabaceae</taxon>
        <taxon>Papilionoideae</taxon>
        <taxon>50 kb inversion clade</taxon>
        <taxon>dalbergioids sensu lato</taxon>
        <taxon>Dalbergieae</taxon>
        <taxon>Pterocarpus clade</taxon>
        <taxon>Stylosanthes</taxon>
    </lineage>
</organism>
<gene>
    <name evidence="6" type="ORF">PIB30_023164</name>
</gene>
<dbReference type="CDD" id="cd03042">
    <property type="entry name" value="GST_N_Zeta"/>
    <property type="match status" value="1"/>
</dbReference>
<dbReference type="SUPFAM" id="SSF52833">
    <property type="entry name" value="Thioredoxin-like"/>
    <property type="match status" value="1"/>
</dbReference>
<accession>A0ABU6T9L1</accession>
<dbReference type="InterPro" id="IPR004045">
    <property type="entry name" value="Glutathione_S-Trfase_N"/>
</dbReference>
<dbReference type="PROSITE" id="PS51257">
    <property type="entry name" value="PROKAR_LIPOPROTEIN"/>
    <property type="match status" value="1"/>
</dbReference>
<name>A0ABU6T9L1_9FABA</name>
<dbReference type="InterPro" id="IPR010987">
    <property type="entry name" value="Glutathione-S-Trfase_C-like"/>
</dbReference>
<dbReference type="PANTHER" id="PTHR42673:SF7">
    <property type="entry name" value="GLUTATHIONE S-TRANSFERASE ZETA CLASS-LIKE"/>
    <property type="match status" value="1"/>
</dbReference>
<feature type="domain" description="GST N-terminal" evidence="4">
    <location>
        <begin position="5"/>
        <end position="86"/>
    </location>
</feature>
<sequence>MGIGRKVVLYSYWLSSCSWRIRFALSHKGIPYEYKAVDLVKGEQFSPEFEKLNPLHCVPVLVDDNVVVSDSYAIFLHLEQKYTRKPLLPVDPQIRALNLQIASVINSSIQPHHMIGALKDMEKMFGAETKQWAQYKIDKGFLALEKLTKNVAGTYATGERIYMADVFLAPQIMQAVNRFDIDMSKYPTLRKLSETYKGLAEFHASSPQSQPDACTTVD</sequence>
<dbReference type="Proteomes" id="UP001341840">
    <property type="component" value="Unassembled WGS sequence"/>
</dbReference>
<dbReference type="InterPro" id="IPR040079">
    <property type="entry name" value="Glutathione_S-Trfase"/>
</dbReference>
<proteinExistence type="inferred from homology"/>
<evidence type="ECO:0000259" key="5">
    <source>
        <dbReference type="PROSITE" id="PS50405"/>
    </source>
</evidence>